<evidence type="ECO:0000313" key="2">
    <source>
        <dbReference type="EMBL" id="MBN8660792.1"/>
    </source>
</evidence>
<name>A0A8J7PG74_9BACT</name>
<keyword evidence="1" id="KW-0472">Membrane</keyword>
<reference evidence="2" key="1">
    <citation type="submission" date="2021-02" db="EMBL/GenBank/DDBJ databases">
        <title>Genome-Resolved Metagenomics of a Microbial Community Performing Photosynthetic Biological Nutrient Removal.</title>
        <authorList>
            <person name="Mcdaniel E.A."/>
        </authorList>
    </citation>
    <scope>NUCLEOTIDE SEQUENCE</scope>
    <source>
        <strain evidence="2">UWPOB_OBS1</strain>
    </source>
</reference>
<accession>A0A8J7PG74</accession>
<keyword evidence="1" id="KW-1133">Transmembrane helix</keyword>
<dbReference type="AlphaFoldDB" id="A0A8J7PG74"/>
<keyword evidence="1" id="KW-0812">Transmembrane</keyword>
<comment type="caution">
    <text evidence="2">The sequence shown here is derived from an EMBL/GenBank/DDBJ whole genome shotgun (WGS) entry which is preliminary data.</text>
</comment>
<protein>
    <submittedName>
        <fullName evidence="2">Uncharacterized protein</fullName>
    </submittedName>
</protein>
<proteinExistence type="predicted"/>
<sequence length="85" mass="9522">MQTIKREPRVPSALYSWSTILAFVVIGVYSALDVQSRTNLLDASVKTIETVAAFFWAGLLGALLTVFALLFLDMTMRDTVRLLRK</sequence>
<feature type="transmembrane region" description="Helical" evidence="1">
    <location>
        <begin position="12"/>
        <end position="32"/>
    </location>
</feature>
<dbReference type="EMBL" id="JAFLCK010000013">
    <property type="protein sequence ID" value="MBN8660792.1"/>
    <property type="molecule type" value="Genomic_DNA"/>
</dbReference>
<gene>
    <name evidence="2" type="ORF">J0M35_10535</name>
</gene>
<evidence type="ECO:0000313" key="3">
    <source>
        <dbReference type="Proteomes" id="UP000664277"/>
    </source>
</evidence>
<organism evidence="2 3">
    <name type="scientific">Candidatus Obscuribacter phosphatis</name>
    <dbReference type="NCBI Taxonomy" id="1906157"/>
    <lineage>
        <taxon>Bacteria</taxon>
        <taxon>Bacillati</taxon>
        <taxon>Candidatus Melainabacteria</taxon>
        <taxon>Candidatus Obscuribacterales</taxon>
        <taxon>Candidatus Obscuribacteraceae</taxon>
        <taxon>Candidatus Obscuribacter</taxon>
    </lineage>
</organism>
<evidence type="ECO:0000256" key="1">
    <source>
        <dbReference type="SAM" id="Phobius"/>
    </source>
</evidence>
<feature type="transmembrane region" description="Helical" evidence="1">
    <location>
        <begin position="52"/>
        <end position="72"/>
    </location>
</feature>
<dbReference type="Proteomes" id="UP000664277">
    <property type="component" value="Unassembled WGS sequence"/>
</dbReference>